<organism evidence="12 13">
    <name type="scientific">Streptomyces nanshensis</name>
    <dbReference type="NCBI Taxonomy" id="518642"/>
    <lineage>
        <taxon>Bacteria</taxon>
        <taxon>Bacillati</taxon>
        <taxon>Actinomycetota</taxon>
        <taxon>Actinomycetes</taxon>
        <taxon>Kitasatosporales</taxon>
        <taxon>Streptomycetaceae</taxon>
        <taxon>Streptomyces</taxon>
    </lineage>
</organism>
<feature type="active site" description="N6-AMP-lysine intermediate" evidence="9">
    <location>
        <position position="122"/>
    </location>
</feature>
<dbReference type="RefSeq" id="WP_070015994.1">
    <property type="nucleotide sequence ID" value="NZ_LJGW01000130.1"/>
</dbReference>
<comment type="cofactor">
    <cofactor evidence="9">
        <name>Mg(2+)</name>
        <dbReference type="ChEBI" id="CHEBI:18420"/>
    </cofactor>
    <cofactor evidence="9">
        <name>Mn(2+)</name>
        <dbReference type="ChEBI" id="CHEBI:29035"/>
    </cofactor>
</comment>
<keyword evidence="1 9" id="KW-0436">Ligase</keyword>
<dbReference type="NCBIfam" id="NF005932">
    <property type="entry name" value="PRK07956.1"/>
    <property type="match status" value="1"/>
</dbReference>
<dbReference type="InterPro" id="IPR010994">
    <property type="entry name" value="RuvA_2-like"/>
</dbReference>
<sequence length="687" mass="71887">MTTAPASSPATTREAYNQAVDAALTACAAYYGDGDTKLDDFTYDTLVHHIAAYERAHPEHIRPDSPTGKVGGGAAPSGDVPHTVPMLSLDNVYSADELRKWSVSLTRRLGGPLHGGYAVELKLDGQAVAARYRNGRLVQLLTRGSGTHGEDISAAIGSIVGLPEQLALEATVEIRGEALLTREQFEKANEQRKAHGDKPFSNPRNGTAGTLRGAASRAYVIETTFFAYGVVGLDGEEFGVPGDTHEAVMARVAEAGVQTTAVSEAGLLVCTILEDVQARIEEITALRPELPFGIDGVVVKANDFAEQEAAGFATRHPHWATAYKLPSVERQTKLLDVEWNVGRTGIIAPTAVLEAVEVDGSIVRKATLHNPTFIRDSGMMIGDVVTVWKAGDIIPRIEAPVVDARTGTETPVVFPEACPTCGGGIDTSGERWECADGTGGGCGLLAALRYAVGRDQLDIDGLGATFIEALVEDGAVADVADLFTLTRPQLVKATRSEKRADTLLERIAAAKDKPLNRVFCALGIVRTGRTLSRQIARHFGTMDAIRAADAEALAAVPKLPGANAPKIAAHIAQMGPVIDKLAAAGVTMTEPGGAPTDGGDEPAAKPLAGQVVVVTGGMNGPLAGRNRAEMNELIENAGGTSSSSVSRKTTLLVAGDGAGSKLAKAQQLGTTVLGEQEFADLLGDHLS</sequence>
<dbReference type="GO" id="GO:0003911">
    <property type="term" value="F:DNA ligase (NAD+) activity"/>
    <property type="evidence" value="ECO:0007669"/>
    <property type="project" value="UniProtKB-UniRule"/>
</dbReference>
<dbReference type="Pfam" id="PF01653">
    <property type="entry name" value="DNA_ligase_aden"/>
    <property type="match status" value="1"/>
</dbReference>
<reference evidence="12 13" key="1">
    <citation type="journal article" date="2016" name="Front. Microbiol.">
        <title>Comparative Genomics Analysis of Streptomyces Species Reveals Their Adaptation to the Marine Environment and Their Diversity at the Genomic Level.</title>
        <authorList>
            <person name="Tian X."/>
            <person name="Zhang Z."/>
            <person name="Yang T."/>
            <person name="Chen M."/>
            <person name="Li J."/>
            <person name="Chen F."/>
            <person name="Yang J."/>
            <person name="Li W."/>
            <person name="Zhang B."/>
            <person name="Zhang Z."/>
            <person name="Wu J."/>
            <person name="Zhang C."/>
            <person name="Long L."/>
            <person name="Xiao J."/>
        </authorList>
    </citation>
    <scope>NUCLEOTIDE SEQUENCE [LARGE SCALE GENOMIC DNA]</scope>
    <source>
        <strain evidence="12 13">SCSIO 10429</strain>
    </source>
</reference>
<evidence type="ECO:0000256" key="10">
    <source>
        <dbReference type="SAM" id="MobiDB-lite"/>
    </source>
</evidence>
<feature type="binding site" evidence="9">
    <location>
        <position position="143"/>
    </location>
    <ligand>
        <name>NAD(+)</name>
        <dbReference type="ChEBI" id="CHEBI:57540"/>
    </ligand>
</feature>
<evidence type="ECO:0000256" key="6">
    <source>
        <dbReference type="ARBA" id="ARBA00023027"/>
    </source>
</evidence>
<evidence type="ECO:0000256" key="1">
    <source>
        <dbReference type="ARBA" id="ARBA00022598"/>
    </source>
</evidence>
<dbReference type="InterPro" id="IPR001679">
    <property type="entry name" value="DNA_ligase"/>
</dbReference>
<dbReference type="CDD" id="cd00114">
    <property type="entry name" value="LIGANc"/>
    <property type="match status" value="1"/>
</dbReference>
<dbReference type="GO" id="GO:0006260">
    <property type="term" value="P:DNA replication"/>
    <property type="evidence" value="ECO:0007669"/>
    <property type="project" value="UniProtKB-KW"/>
</dbReference>
<dbReference type="NCBIfam" id="TIGR00575">
    <property type="entry name" value="dnlj"/>
    <property type="match status" value="1"/>
</dbReference>
<keyword evidence="5 9" id="KW-0862">Zinc</keyword>
<protein>
    <recommendedName>
        <fullName evidence="9">DNA ligase</fullName>
        <ecNumber evidence="9">6.5.1.2</ecNumber>
    </recommendedName>
    <alternativeName>
        <fullName evidence="9">Polydeoxyribonucleotide synthase [NAD(+)]</fullName>
    </alternativeName>
</protein>
<keyword evidence="7 9" id="KW-0234">DNA repair</keyword>
<name>A0A1E7L8W4_9ACTN</name>
<evidence type="ECO:0000256" key="9">
    <source>
        <dbReference type="HAMAP-Rule" id="MF_01588"/>
    </source>
</evidence>
<dbReference type="SUPFAM" id="SSF52113">
    <property type="entry name" value="BRCT domain"/>
    <property type="match status" value="1"/>
</dbReference>
<dbReference type="SMART" id="SM00292">
    <property type="entry name" value="BRCT"/>
    <property type="match status" value="1"/>
</dbReference>
<evidence type="ECO:0000259" key="11">
    <source>
        <dbReference type="PROSITE" id="PS50172"/>
    </source>
</evidence>
<dbReference type="InterPro" id="IPR004150">
    <property type="entry name" value="NAD_DNA_ligase_OB"/>
</dbReference>
<dbReference type="Gene3D" id="1.10.150.20">
    <property type="entry name" value="5' to 3' exonuclease, C-terminal subdomain"/>
    <property type="match status" value="2"/>
</dbReference>
<dbReference type="Proteomes" id="UP000176005">
    <property type="component" value="Unassembled WGS sequence"/>
</dbReference>
<feature type="region of interest" description="Disordered" evidence="10">
    <location>
        <begin position="187"/>
        <end position="208"/>
    </location>
</feature>
<dbReference type="Pfam" id="PF12826">
    <property type="entry name" value="HHH_2"/>
    <property type="match status" value="1"/>
</dbReference>
<feature type="binding site" evidence="9">
    <location>
        <position position="300"/>
    </location>
    <ligand>
        <name>NAD(+)</name>
        <dbReference type="ChEBI" id="CHEBI:57540"/>
    </ligand>
</feature>
<dbReference type="InterPro" id="IPR013839">
    <property type="entry name" value="DNAligase_adenylation"/>
</dbReference>
<comment type="catalytic activity">
    <reaction evidence="8 9">
        <text>NAD(+) + (deoxyribonucleotide)n-3'-hydroxyl + 5'-phospho-(deoxyribonucleotide)m = (deoxyribonucleotide)n+m + AMP + beta-nicotinamide D-nucleotide.</text>
        <dbReference type="EC" id="6.5.1.2"/>
    </reaction>
</comment>
<feature type="domain" description="BRCT" evidence="11">
    <location>
        <begin position="602"/>
        <end position="672"/>
    </location>
</feature>
<dbReference type="Pfam" id="PF03120">
    <property type="entry name" value="OB_DNA_ligase"/>
    <property type="match status" value="1"/>
</dbReference>
<dbReference type="InterPro" id="IPR012340">
    <property type="entry name" value="NA-bd_OB-fold"/>
</dbReference>
<evidence type="ECO:0000256" key="2">
    <source>
        <dbReference type="ARBA" id="ARBA00022705"/>
    </source>
</evidence>
<dbReference type="Gene3D" id="3.40.50.10190">
    <property type="entry name" value="BRCT domain"/>
    <property type="match status" value="1"/>
</dbReference>
<dbReference type="EC" id="6.5.1.2" evidence="9"/>
<dbReference type="EMBL" id="LJGW01000130">
    <property type="protein sequence ID" value="OEV12580.1"/>
    <property type="molecule type" value="Genomic_DNA"/>
</dbReference>
<dbReference type="AlphaFoldDB" id="A0A1E7L8W4"/>
<accession>A0A1E7L8W4</accession>
<evidence type="ECO:0000256" key="8">
    <source>
        <dbReference type="ARBA" id="ARBA00034005"/>
    </source>
</evidence>
<keyword evidence="3 9" id="KW-0479">Metal-binding</keyword>
<dbReference type="SUPFAM" id="SSF47781">
    <property type="entry name" value="RuvA domain 2-like"/>
    <property type="match status" value="1"/>
</dbReference>
<comment type="function">
    <text evidence="9">DNA ligase that catalyzes the formation of phosphodiester linkages between 5'-phosphoryl and 3'-hydroxyl groups in double-stranded DNA using NAD as a coenzyme and as the energy source for the reaction. It is essential for DNA replication and repair of damaged DNA.</text>
</comment>
<dbReference type="InterPro" id="IPR041663">
    <property type="entry name" value="DisA/LigA_HHH"/>
</dbReference>
<dbReference type="PIRSF" id="PIRSF001604">
    <property type="entry name" value="LigA"/>
    <property type="match status" value="1"/>
</dbReference>
<keyword evidence="6 9" id="KW-0520">NAD</keyword>
<feature type="binding site" evidence="9">
    <location>
        <position position="418"/>
    </location>
    <ligand>
        <name>Zn(2+)</name>
        <dbReference type="ChEBI" id="CHEBI:29105"/>
    </ligand>
</feature>
<comment type="caution">
    <text evidence="12">The sequence shown here is derived from an EMBL/GenBank/DDBJ whole genome shotgun (WGS) entry which is preliminary data.</text>
</comment>
<comment type="caution">
    <text evidence="9">Lacks conserved residue(s) required for the propagation of feature annotation.</text>
</comment>
<evidence type="ECO:0000256" key="3">
    <source>
        <dbReference type="ARBA" id="ARBA00022723"/>
    </source>
</evidence>
<evidence type="ECO:0000256" key="5">
    <source>
        <dbReference type="ARBA" id="ARBA00022833"/>
    </source>
</evidence>
<dbReference type="PATRIC" id="fig|518642.10.peg.1316"/>
<dbReference type="Gene3D" id="1.10.287.610">
    <property type="entry name" value="Helix hairpin bin"/>
    <property type="match status" value="1"/>
</dbReference>
<proteinExistence type="inferred from homology"/>
<dbReference type="InterPro" id="IPR036420">
    <property type="entry name" value="BRCT_dom_sf"/>
</dbReference>
<dbReference type="PROSITE" id="PS50172">
    <property type="entry name" value="BRCT"/>
    <property type="match status" value="1"/>
</dbReference>
<dbReference type="Gene3D" id="2.40.50.140">
    <property type="entry name" value="Nucleic acid-binding proteins"/>
    <property type="match status" value="1"/>
</dbReference>
<evidence type="ECO:0000256" key="7">
    <source>
        <dbReference type="ARBA" id="ARBA00023204"/>
    </source>
</evidence>
<evidence type="ECO:0000256" key="4">
    <source>
        <dbReference type="ARBA" id="ARBA00022763"/>
    </source>
</evidence>
<dbReference type="HAMAP" id="MF_01588">
    <property type="entry name" value="DNA_ligase_A"/>
    <property type="match status" value="1"/>
</dbReference>
<keyword evidence="9" id="KW-0460">Magnesium</keyword>
<keyword evidence="9" id="KW-0464">Manganese</keyword>
<dbReference type="SUPFAM" id="SSF56091">
    <property type="entry name" value="DNA ligase/mRNA capping enzyme, catalytic domain"/>
    <property type="match status" value="1"/>
</dbReference>
<dbReference type="Gene3D" id="3.30.470.30">
    <property type="entry name" value="DNA ligase/mRNA capping enzyme"/>
    <property type="match status" value="1"/>
</dbReference>
<keyword evidence="2 9" id="KW-0235">DNA replication</keyword>
<dbReference type="SUPFAM" id="SSF50249">
    <property type="entry name" value="Nucleic acid-binding proteins"/>
    <property type="match status" value="1"/>
</dbReference>
<evidence type="ECO:0000313" key="13">
    <source>
        <dbReference type="Proteomes" id="UP000176005"/>
    </source>
</evidence>
<keyword evidence="13" id="KW-1185">Reference proteome</keyword>
<keyword evidence="4 9" id="KW-0227">DNA damage</keyword>
<gene>
    <name evidence="9" type="primary">ligA</name>
    <name evidence="12" type="ORF">AN218_07605</name>
</gene>
<dbReference type="InterPro" id="IPR013840">
    <property type="entry name" value="DNAligase_N"/>
</dbReference>
<comment type="similarity">
    <text evidence="9">Belongs to the NAD-dependent DNA ligase family. LigA subfamily.</text>
</comment>
<feature type="binding site" evidence="9">
    <location>
        <position position="177"/>
    </location>
    <ligand>
        <name>NAD(+)</name>
        <dbReference type="ChEBI" id="CHEBI:57540"/>
    </ligand>
</feature>
<dbReference type="CDD" id="cd17748">
    <property type="entry name" value="BRCT_DNA_ligase_like"/>
    <property type="match status" value="1"/>
</dbReference>
<feature type="binding site" evidence="9">
    <location>
        <begin position="88"/>
        <end position="89"/>
    </location>
    <ligand>
        <name>NAD(+)</name>
        <dbReference type="ChEBI" id="CHEBI:57540"/>
    </ligand>
</feature>
<feature type="region of interest" description="Disordered" evidence="10">
    <location>
        <begin position="58"/>
        <end position="79"/>
    </location>
</feature>
<dbReference type="InterPro" id="IPR001357">
    <property type="entry name" value="BRCT_dom"/>
</dbReference>
<dbReference type="GO" id="GO:0006281">
    <property type="term" value="P:DNA repair"/>
    <property type="evidence" value="ECO:0007669"/>
    <property type="project" value="UniProtKB-KW"/>
</dbReference>
<evidence type="ECO:0000313" key="12">
    <source>
        <dbReference type="EMBL" id="OEV12580.1"/>
    </source>
</evidence>
<feature type="binding site" evidence="9">
    <location>
        <begin position="40"/>
        <end position="44"/>
    </location>
    <ligand>
        <name>NAD(+)</name>
        <dbReference type="ChEBI" id="CHEBI:57540"/>
    </ligand>
</feature>
<feature type="binding site" evidence="9">
    <location>
        <position position="421"/>
    </location>
    <ligand>
        <name>Zn(2+)</name>
        <dbReference type="ChEBI" id="CHEBI:29105"/>
    </ligand>
</feature>
<feature type="compositionally biased region" description="Basic and acidic residues" evidence="10">
    <location>
        <begin position="187"/>
        <end position="198"/>
    </location>
</feature>
<feature type="binding site" evidence="9">
    <location>
        <position position="120"/>
    </location>
    <ligand>
        <name>NAD(+)</name>
        <dbReference type="ChEBI" id="CHEBI:57540"/>
    </ligand>
</feature>
<dbReference type="GO" id="GO:0046872">
    <property type="term" value="F:metal ion binding"/>
    <property type="evidence" value="ECO:0007669"/>
    <property type="project" value="UniProtKB-KW"/>
</dbReference>
<dbReference type="Pfam" id="PF00533">
    <property type="entry name" value="BRCT"/>
    <property type="match status" value="1"/>
</dbReference>
<dbReference type="SMART" id="SM00532">
    <property type="entry name" value="LIGANc"/>
    <property type="match status" value="1"/>
</dbReference>
<feature type="binding site" evidence="9">
    <location>
        <position position="324"/>
    </location>
    <ligand>
        <name>NAD(+)</name>
        <dbReference type="ChEBI" id="CHEBI:57540"/>
    </ligand>
</feature>